<dbReference type="EMBL" id="AP019782">
    <property type="protein sequence ID" value="BBL71833.1"/>
    <property type="molecule type" value="Genomic_DNA"/>
</dbReference>
<keyword evidence="3" id="KW-1185">Reference proteome</keyword>
<feature type="transmembrane region" description="Helical" evidence="1">
    <location>
        <begin position="82"/>
        <end position="101"/>
    </location>
</feature>
<dbReference type="KEGG" id="moz:MoryE10_24390"/>
<feature type="transmembrane region" description="Helical" evidence="1">
    <location>
        <begin position="150"/>
        <end position="172"/>
    </location>
</feature>
<keyword evidence="1" id="KW-0472">Membrane</keyword>
<organism evidence="2 3">
    <name type="scientific">Methylogaea oryzae</name>
    <dbReference type="NCBI Taxonomy" id="1295382"/>
    <lineage>
        <taxon>Bacteria</taxon>
        <taxon>Pseudomonadati</taxon>
        <taxon>Pseudomonadota</taxon>
        <taxon>Gammaproteobacteria</taxon>
        <taxon>Methylococcales</taxon>
        <taxon>Methylococcaceae</taxon>
        <taxon>Methylogaea</taxon>
    </lineage>
</organism>
<evidence type="ECO:0000256" key="1">
    <source>
        <dbReference type="SAM" id="Phobius"/>
    </source>
</evidence>
<protein>
    <submittedName>
        <fullName evidence="2">Uncharacterized protein</fullName>
    </submittedName>
</protein>
<evidence type="ECO:0000313" key="3">
    <source>
        <dbReference type="Proteomes" id="UP000824988"/>
    </source>
</evidence>
<dbReference type="Proteomes" id="UP000824988">
    <property type="component" value="Chromosome"/>
</dbReference>
<keyword evidence="1" id="KW-1133">Transmembrane helix</keyword>
<gene>
    <name evidence="2" type="ORF">MoryE10_24390</name>
</gene>
<sequence>MGMLKAIGITSLLVAYPFLIAYLARQGFASAELLVFAGLTLWRGYASGRTALRLGALSLTVALLAGAYFAQVYFVWLVPSFAYLWLTILFGQTLWSPPSLCERLVRLQYPDLMPGMVEYLRQVTWAWTLFFAVNVPVCALLPLLAGQRAWAFYTGVAVYGLMGLLGVGEWLYRPRRFPDLEIPPAWETFKFMARHGHKVFQGLKA</sequence>
<keyword evidence="1" id="KW-0812">Transmembrane</keyword>
<accession>A0A8D5AHV2</accession>
<dbReference type="AlphaFoldDB" id="A0A8D5AHV2"/>
<feature type="transmembrane region" description="Helical" evidence="1">
    <location>
        <begin position="54"/>
        <end position="76"/>
    </location>
</feature>
<name>A0A8D5AHV2_9GAMM</name>
<proteinExistence type="predicted"/>
<reference evidence="2" key="1">
    <citation type="submission" date="2019-06" db="EMBL/GenBank/DDBJ databases">
        <title>Complete genome sequence of Methylogaea oryzae strain JCM16910.</title>
        <authorList>
            <person name="Asakawa S."/>
        </authorList>
    </citation>
    <scope>NUCLEOTIDE SEQUENCE</scope>
    <source>
        <strain evidence="2">E10</strain>
    </source>
</reference>
<feature type="transmembrane region" description="Helical" evidence="1">
    <location>
        <begin position="122"/>
        <end position="144"/>
    </location>
</feature>
<evidence type="ECO:0000313" key="2">
    <source>
        <dbReference type="EMBL" id="BBL71833.1"/>
    </source>
</evidence>